<dbReference type="PANTHER" id="PTHR18916">
    <property type="entry name" value="DYNACTIN 1-RELATED MICROTUBULE-BINDING"/>
    <property type="match status" value="1"/>
</dbReference>
<proteinExistence type="inferred from homology"/>
<dbReference type="Pfam" id="PF12455">
    <property type="entry name" value="Dynactin"/>
    <property type="match status" value="1"/>
</dbReference>
<feature type="coiled-coil region" evidence="8">
    <location>
        <begin position="1139"/>
        <end position="1166"/>
    </location>
</feature>
<dbReference type="InterPro" id="IPR036859">
    <property type="entry name" value="CAP-Gly_dom_sf"/>
</dbReference>
<sequence>MEVPIGARVQVTAGVGVVRWVGSNPPFAAGKWVGVELEGPTGKNNGSVKGERFFQCKENHGVFVRPSQVKILEPPAAAPAPAKAAPPTPRAGTMRPPPTPVAGARMSSTSAARVSSPQKPAAASTSARASSGPGPSTPPRIVSRSSAASAAGSPPTVSRRPSATTVPQNTAAAGVARPPSAAGNIFKRPPSVAESTASISAAARAPTPSTANQPHHAERAVSPARQVSSPPQDLGSGKGGVRPGQTRSLSSVLSPTLPPVTSPREGVSQLPASRPASPDKDTAVATFAHKRELEELRIKIRILESRKAEDQERIKSLESKVGEADALRAARVKLQAKFQELQSSLVSAQRQARDLQSENTHLETRATEALDQLEMAALDREVAEEKAEAAEAELAKLNEKISELELEVAVLQEENAEYEKPVGEADEGKSSLAFVQLEKHNERLKEALIRLRDVSTEAEREHKTKISDLERELTSQEELTSQLELAEAKLANAEAQVEDLKLQLDDALGAEDMLEQLTDRNLQLSERLEEMRVAIEDLEALKELNDELEENHVEAEKQLNEEIDNLIGQLRDERSRSGDLDGVILDMEATILQFRELVAGLQSEIGTLRVQQATQEFESASTSKEAQALLNLNLKLQSTATKAQSKTIDLELKRLEASQLAEHMKIVTAYLPDPYHETDADSTTLYLFFRRLSSKSDLLINVMSEIHGLPNSLHTATSEVLVGACELRGRLRHFSTLNKRFGAVMCRTGPAEWVAHGKVLAELAGVEQRVDGWIEMAKADEFNEGECARDLGSLVAQFDHLAATTFDRPQLDAGEVQLGLAYSFDHDLDNFAAAVGFARQAIVSLAREDDVTVEVGESSLEEGVYEPVQRILDQVRAAKVPSSKLVLQIEEVVQGSTALLPDVSALLSDLAASVSNAVDLAVQLAQRIAAHVAALRASKQPLRLEDIDRFLVEITAQSSAASELPPWEQIGMFVSRLGADLGVALPKIRSAVKSGQTVSMDVPPPWLARVAHIKAAAQSNVDTERKVVRLSEELKDMLREIKLRDQSLQESGVKVETLERRLEATRKQADLIIELENDVAKAKKQEKVYEDAIEQLQAEQDALEAENARLRKGQGTADRQANASMSPEPLILAGGQLESAQAIEQIENLRSAIRYLRNENSLLKSKELYHDLHVLPALPYRSSPEPEPAVPELDPSSPLSSPSSSLSDLPVTPTRHSLETEGKLLFREITAFQTRSKIVDISSLRGDQGWISRKRSPEVQVWEWKEEGRRLERKVEGLADRMRRLAVASAGHSGHGGVR</sequence>
<dbReference type="PROSITE" id="PS50245">
    <property type="entry name" value="CAP_GLY_2"/>
    <property type="match status" value="1"/>
</dbReference>
<evidence type="ECO:0000313" key="12">
    <source>
        <dbReference type="Proteomes" id="UP000279259"/>
    </source>
</evidence>
<evidence type="ECO:0000256" key="4">
    <source>
        <dbReference type="ARBA" id="ARBA00022701"/>
    </source>
</evidence>
<evidence type="ECO:0000256" key="6">
    <source>
        <dbReference type="ARBA" id="ARBA00023054"/>
    </source>
</evidence>
<dbReference type="SMART" id="SM01052">
    <property type="entry name" value="CAP_GLY"/>
    <property type="match status" value="1"/>
</dbReference>
<evidence type="ECO:0000256" key="9">
    <source>
        <dbReference type="SAM" id="MobiDB-lite"/>
    </source>
</evidence>
<dbReference type="InterPro" id="IPR022157">
    <property type="entry name" value="Dynactin"/>
</dbReference>
<accession>A0A427YDZ8</accession>
<feature type="coiled-coil region" evidence="8">
    <location>
        <begin position="293"/>
        <end position="576"/>
    </location>
</feature>
<dbReference type="OrthoDB" id="2130750at2759"/>
<feature type="compositionally biased region" description="Polar residues" evidence="9">
    <location>
        <begin position="106"/>
        <end position="118"/>
    </location>
</feature>
<keyword evidence="3" id="KW-0963">Cytoplasm</keyword>
<evidence type="ECO:0000256" key="5">
    <source>
        <dbReference type="ARBA" id="ARBA00023017"/>
    </source>
</evidence>
<protein>
    <recommendedName>
        <fullName evidence="10">CAP-Gly domain-containing protein</fullName>
    </recommendedName>
</protein>
<feature type="compositionally biased region" description="Pro residues" evidence="9">
    <location>
        <begin position="84"/>
        <end position="100"/>
    </location>
</feature>
<feature type="domain" description="CAP-Gly" evidence="10">
    <location>
        <begin position="23"/>
        <end position="65"/>
    </location>
</feature>
<dbReference type="Pfam" id="PF01302">
    <property type="entry name" value="CAP_GLY"/>
    <property type="match status" value="1"/>
</dbReference>
<feature type="compositionally biased region" description="Low complexity" evidence="9">
    <location>
        <begin position="191"/>
        <end position="211"/>
    </location>
</feature>
<feature type="region of interest" description="Disordered" evidence="9">
    <location>
        <begin position="1180"/>
        <end position="1215"/>
    </location>
</feature>
<evidence type="ECO:0000313" key="11">
    <source>
        <dbReference type="EMBL" id="RSH89340.1"/>
    </source>
</evidence>
<comment type="subcellular location">
    <subcellularLocation>
        <location evidence="1">Cytoplasm</location>
        <location evidence="1">Cytoskeleton</location>
    </subcellularLocation>
</comment>
<reference evidence="11 12" key="1">
    <citation type="submission" date="2018-11" db="EMBL/GenBank/DDBJ databases">
        <title>Genome sequence of Saitozyma podzolica DSM 27192.</title>
        <authorList>
            <person name="Aliyu H."/>
            <person name="Gorte O."/>
            <person name="Ochsenreither K."/>
        </authorList>
    </citation>
    <scope>NUCLEOTIDE SEQUENCE [LARGE SCALE GENOMIC DNA]</scope>
    <source>
        <strain evidence="11 12">DSM 27192</strain>
    </source>
</reference>
<keyword evidence="4" id="KW-0493">Microtubule</keyword>
<evidence type="ECO:0000256" key="3">
    <source>
        <dbReference type="ARBA" id="ARBA00022490"/>
    </source>
</evidence>
<feature type="compositionally biased region" description="Low complexity" evidence="9">
    <location>
        <begin position="171"/>
        <end position="183"/>
    </location>
</feature>
<evidence type="ECO:0000259" key="10">
    <source>
        <dbReference type="PROSITE" id="PS50245"/>
    </source>
</evidence>
<dbReference type="GO" id="GO:0005874">
    <property type="term" value="C:microtubule"/>
    <property type="evidence" value="ECO:0007669"/>
    <property type="project" value="UniProtKB-KW"/>
</dbReference>
<dbReference type="EMBL" id="RSCD01000014">
    <property type="protein sequence ID" value="RSH89340.1"/>
    <property type="molecule type" value="Genomic_DNA"/>
</dbReference>
<evidence type="ECO:0000256" key="7">
    <source>
        <dbReference type="ARBA" id="ARBA00023212"/>
    </source>
</evidence>
<feature type="compositionally biased region" description="Low complexity" evidence="9">
    <location>
        <begin position="246"/>
        <end position="255"/>
    </location>
</feature>
<evidence type="ECO:0000256" key="1">
    <source>
        <dbReference type="ARBA" id="ARBA00004245"/>
    </source>
</evidence>
<dbReference type="Proteomes" id="UP000279259">
    <property type="component" value="Unassembled WGS sequence"/>
</dbReference>
<feature type="region of interest" description="Disordered" evidence="9">
    <location>
        <begin position="74"/>
        <end position="282"/>
    </location>
</feature>
<dbReference type="STRING" id="1890683.A0A427YDZ8"/>
<comment type="caution">
    <text evidence="11">The sequence shown here is derived from an EMBL/GenBank/DDBJ whole genome shotgun (WGS) entry which is preliminary data.</text>
</comment>
<feature type="coiled-coil region" evidence="8">
    <location>
        <begin position="1013"/>
        <end position="1113"/>
    </location>
</feature>
<keyword evidence="12" id="KW-1185">Reference proteome</keyword>
<keyword evidence="5" id="KW-0243">Dynein</keyword>
<feature type="compositionally biased region" description="Low complexity" evidence="9">
    <location>
        <begin position="1193"/>
        <end position="1210"/>
    </location>
</feature>
<feature type="compositionally biased region" description="Polar residues" evidence="9">
    <location>
        <begin position="159"/>
        <end position="170"/>
    </location>
</feature>
<evidence type="ECO:0000256" key="8">
    <source>
        <dbReference type="SAM" id="Coils"/>
    </source>
</evidence>
<dbReference type="GO" id="GO:0030286">
    <property type="term" value="C:dynein complex"/>
    <property type="evidence" value="ECO:0007669"/>
    <property type="project" value="UniProtKB-KW"/>
</dbReference>
<organism evidence="11 12">
    <name type="scientific">Saitozyma podzolica</name>
    <dbReference type="NCBI Taxonomy" id="1890683"/>
    <lineage>
        <taxon>Eukaryota</taxon>
        <taxon>Fungi</taxon>
        <taxon>Dikarya</taxon>
        <taxon>Basidiomycota</taxon>
        <taxon>Agaricomycotina</taxon>
        <taxon>Tremellomycetes</taxon>
        <taxon>Tremellales</taxon>
        <taxon>Trimorphomycetaceae</taxon>
        <taxon>Saitozyma</taxon>
    </lineage>
</organism>
<evidence type="ECO:0000256" key="2">
    <source>
        <dbReference type="ARBA" id="ARBA00011010"/>
    </source>
</evidence>
<dbReference type="SUPFAM" id="SSF74924">
    <property type="entry name" value="Cap-Gly domain"/>
    <property type="match status" value="1"/>
</dbReference>
<feature type="compositionally biased region" description="Low complexity" evidence="9">
    <location>
        <begin position="120"/>
        <end position="158"/>
    </location>
</feature>
<name>A0A427YDZ8_9TREE</name>
<dbReference type="Gene3D" id="2.30.30.190">
    <property type="entry name" value="CAP Gly-rich-like domain"/>
    <property type="match status" value="1"/>
</dbReference>
<keyword evidence="6 8" id="KW-0175">Coiled coil</keyword>
<comment type="similarity">
    <text evidence="2">Belongs to the dynactin 150 kDa subunit family.</text>
</comment>
<keyword evidence="7" id="KW-0206">Cytoskeleton</keyword>
<dbReference type="InterPro" id="IPR000938">
    <property type="entry name" value="CAP-Gly_domain"/>
</dbReference>
<gene>
    <name evidence="11" type="ORF">EHS25_002452</name>
</gene>